<evidence type="ECO:0000313" key="2">
    <source>
        <dbReference type="EMBL" id="WAR02126.1"/>
    </source>
</evidence>
<reference evidence="2" key="1">
    <citation type="submission" date="2022-11" db="EMBL/GenBank/DDBJ databases">
        <title>Centuries of genome instability and evolution in soft-shell clam transmissible cancer (bioRxiv).</title>
        <authorList>
            <person name="Hart S.F.M."/>
            <person name="Yonemitsu M.A."/>
            <person name="Giersch R.M."/>
            <person name="Beal B.F."/>
            <person name="Arriagada G."/>
            <person name="Davis B.W."/>
            <person name="Ostrander E.A."/>
            <person name="Goff S.P."/>
            <person name="Metzger M.J."/>
        </authorList>
    </citation>
    <scope>NUCLEOTIDE SEQUENCE</scope>
    <source>
        <strain evidence="2">MELC-2E11</strain>
        <tissue evidence="2">Siphon/mantle</tissue>
    </source>
</reference>
<sequence>MDRFVEVFGCLLVFRHGAEAAVADTTCGANGNECANIANSFCDVTNSVCKCVDIATEDAATNTCPLTACPNGASDCSADTNSECSATTTTCTCKAAYHLDGADDANLCVGKHCTSTLTAGCIELDPNSECVSNACACKANYALSLKGTSGLCQPGVGATCTASGSECQHLLGGYCDTTATPVCACADIMPASGDVCVSTSCTADSDCTADTNSECIKDMCVCKSGYALDGTSKSRQQCDHGIDRCHADEPASQCSAALKCYTVSFSGVQNMDNVYGLGITLVMDYLWTHFSNRYMCIS</sequence>
<evidence type="ECO:0000313" key="3">
    <source>
        <dbReference type="Proteomes" id="UP001164746"/>
    </source>
</evidence>
<protein>
    <submittedName>
        <fullName evidence="2">Uncharacterized protein</fullName>
    </submittedName>
</protein>
<feature type="chain" id="PRO_5046447757" evidence="1">
    <location>
        <begin position="21"/>
        <end position="298"/>
    </location>
</feature>
<proteinExistence type="predicted"/>
<dbReference type="Proteomes" id="UP001164746">
    <property type="component" value="Chromosome 4"/>
</dbReference>
<gene>
    <name evidence="2" type="ORF">MAR_008684</name>
</gene>
<dbReference type="EMBL" id="CP111015">
    <property type="protein sequence ID" value="WAR02126.1"/>
    <property type="molecule type" value="Genomic_DNA"/>
</dbReference>
<organism evidence="2 3">
    <name type="scientific">Mya arenaria</name>
    <name type="common">Soft-shell clam</name>
    <dbReference type="NCBI Taxonomy" id="6604"/>
    <lineage>
        <taxon>Eukaryota</taxon>
        <taxon>Metazoa</taxon>
        <taxon>Spiralia</taxon>
        <taxon>Lophotrochozoa</taxon>
        <taxon>Mollusca</taxon>
        <taxon>Bivalvia</taxon>
        <taxon>Autobranchia</taxon>
        <taxon>Heteroconchia</taxon>
        <taxon>Euheterodonta</taxon>
        <taxon>Imparidentia</taxon>
        <taxon>Neoheterodontei</taxon>
        <taxon>Myida</taxon>
        <taxon>Myoidea</taxon>
        <taxon>Myidae</taxon>
        <taxon>Mya</taxon>
    </lineage>
</organism>
<evidence type="ECO:0000256" key="1">
    <source>
        <dbReference type="SAM" id="SignalP"/>
    </source>
</evidence>
<name>A0ABY7E4Q4_MYAAR</name>
<keyword evidence="1" id="KW-0732">Signal</keyword>
<feature type="signal peptide" evidence="1">
    <location>
        <begin position="1"/>
        <end position="20"/>
    </location>
</feature>
<accession>A0ABY7E4Q4</accession>
<keyword evidence="3" id="KW-1185">Reference proteome</keyword>